<dbReference type="RefSeq" id="WP_229432346.1">
    <property type="nucleotide sequence ID" value="NZ_JAJHPV010000013.1"/>
</dbReference>
<evidence type="ECO:0008006" key="3">
    <source>
        <dbReference type="Google" id="ProtNLM"/>
    </source>
</evidence>
<evidence type="ECO:0000313" key="2">
    <source>
        <dbReference type="Proteomes" id="UP001198701"/>
    </source>
</evidence>
<protein>
    <recommendedName>
        <fullName evidence="3">DUF4089 domain-containing protein</fullName>
    </recommendedName>
</protein>
<dbReference type="EMBL" id="JAJHPV010000013">
    <property type="protein sequence ID" value="MCC6071435.1"/>
    <property type="molecule type" value="Genomic_DNA"/>
</dbReference>
<gene>
    <name evidence="1" type="ORF">LMJ30_10745</name>
</gene>
<proteinExistence type="predicted"/>
<sequence length="66" mass="7167">MATAIDIRAAMKRCATKATEDYPADIQGRSVAFLARLTGSLEHLGEAELAELPWSVTCTAPYTRPE</sequence>
<comment type="caution">
    <text evidence="1">The sequence shown here is derived from an EMBL/GenBank/DDBJ whole genome shotgun (WGS) entry which is preliminary data.</text>
</comment>
<dbReference type="Proteomes" id="UP001198701">
    <property type="component" value="Unassembled WGS sequence"/>
</dbReference>
<name>A0ABS8IS21_9BURK</name>
<reference evidence="1 2" key="1">
    <citation type="submission" date="2021-11" db="EMBL/GenBank/DDBJ databases">
        <authorList>
            <person name="Huq M.A."/>
        </authorList>
    </citation>
    <scope>NUCLEOTIDE SEQUENCE [LARGE SCALE GENOMIC DNA]</scope>
    <source>
        <strain evidence="1 2">MAHUQ-52</strain>
    </source>
</reference>
<evidence type="ECO:0000313" key="1">
    <source>
        <dbReference type="EMBL" id="MCC6071435.1"/>
    </source>
</evidence>
<accession>A0ABS8IS21</accession>
<organism evidence="1 2">
    <name type="scientific">Massilia agrisoli</name>
    <dbReference type="NCBI Taxonomy" id="2892444"/>
    <lineage>
        <taxon>Bacteria</taxon>
        <taxon>Pseudomonadati</taxon>
        <taxon>Pseudomonadota</taxon>
        <taxon>Betaproteobacteria</taxon>
        <taxon>Burkholderiales</taxon>
        <taxon>Oxalobacteraceae</taxon>
        <taxon>Telluria group</taxon>
        <taxon>Massilia</taxon>
    </lineage>
</organism>
<keyword evidence="2" id="KW-1185">Reference proteome</keyword>